<gene>
    <name evidence="1" type="ORF">LCGC14_0520720</name>
</gene>
<dbReference type="EMBL" id="LAZR01000654">
    <property type="protein sequence ID" value="KKN61543.1"/>
    <property type="molecule type" value="Genomic_DNA"/>
</dbReference>
<reference evidence="1" key="1">
    <citation type="journal article" date="2015" name="Nature">
        <title>Complex archaea that bridge the gap between prokaryotes and eukaryotes.</title>
        <authorList>
            <person name="Spang A."/>
            <person name="Saw J.H."/>
            <person name="Jorgensen S.L."/>
            <person name="Zaremba-Niedzwiedzka K."/>
            <person name="Martijn J."/>
            <person name="Lind A.E."/>
            <person name="van Eijk R."/>
            <person name="Schleper C."/>
            <person name="Guy L."/>
            <person name="Ettema T.J."/>
        </authorList>
    </citation>
    <scope>NUCLEOTIDE SEQUENCE</scope>
</reference>
<evidence type="ECO:0000313" key="1">
    <source>
        <dbReference type="EMBL" id="KKN61543.1"/>
    </source>
</evidence>
<comment type="caution">
    <text evidence="1">The sequence shown here is derived from an EMBL/GenBank/DDBJ whole genome shotgun (WGS) entry which is preliminary data.</text>
</comment>
<proteinExistence type="predicted"/>
<accession>A0A0F9V6Q1</accession>
<sequence length="259" mass="30802">MKKLQIRFITSFLTLCFSLYTCNGQEIPNDISIGIGFLTTNTSFPIPFYKNENDSTPFDILKFNVREDGTTEFETKLKLKPYMISEGDSFEEGERNVNHGLVHFAPELKFRVIDSTKTYFKVITNEKYNEEYYIKIEPQKAYYITLSELYENNCTNCPNSKYNPDWNVFETWERYLKRVEYISKNELKIYDIPNGNIIFEDNYNDFFPFNIVEVKGDWIKLKKGFGREFNFDDSKNYDGWTQWKNGSKILIDIVEQTYE</sequence>
<protein>
    <submittedName>
        <fullName evidence="1">Uncharacterized protein</fullName>
    </submittedName>
</protein>
<dbReference type="AlphaFoldDB" id="A0A0F9V6Q1"/>
<name>A0A0F9V6Q1_9ZZZZ</name>
<organism evidence="1">
    <name type="scientific">marine sediment metagenome</name>
    <dbReference type="NCBI Taxonomy" id="412755"/>
    <lineage>
        <taxon>unclassified sequences</taxon>
        <taxon>metagenomes</taxon>
        <taxon>ecological metagenomes</taxon>
    </lineage>
</organism>